<sequence length="325" mass="35924">MIIGYHASHEQFAPSQLLAYVRQAEEAGFDAVMTSDHITPWSERQTNSGNNWAWLGAAMQATSLPFGSLAIPGGWRYHPVVLAHLVATVSEMFPGRLRWIAVGSGEAMNERVVGKGWPDKSERDQRLQAGTEIVRRLLGGETVSAALPWFPVEDARLWSLPKRPPAIFGAALSAMTAAWMGGWTDGLVTVRKPREELAEIINRFKATGGSGKPLALQLQLSWGRTRDEARIAAWDQWRAAAVPVDHLANLKSPAAFDEVTREVLPDEMERFIPLVTKGEDVLELVAECRSCGVGETYIHNVSRDQKGFLRFMGREVLPAITRTES</sequence>
<dbReference type="GO" id="GO:0016705">
    <property type="term" value="F:oxidoreductase activity, acting on paired donors, with incorporation or reduction of molecular oxygen"/>
    <property type="evidence" value="ECO:0007669"/>
    <property type="project" value="InterPro"/>
</dbReference>
<dbReference type="PANTHER" id="PTHR43244">
    <property type="match status" value="1"/>
</dbReference>
<proteinExistence type="predicted"/>
<accession>A0A7Z7BSD4</accession>
<dbReference type="Gene3D" id="3.20.20.30">
    <property type="entry name" value="Luciferase-like domain"/>
    <property type="match status" value="1"/>
</dbReference>
<dbReference type="PANTHER" id="PTHR43244:SF1">
    <property type="entry name" value="5,10-METHYLENETETRAHYDROMETHANOPTERIN REDUCTASE"/>
    <property type="match status" value="1"/>
</dbReference>
<dbReference type="InterPro" id="IPR036661">
    <property type="entry name" value="Luciferase-like_sf"/>
</dbReference>
<keyword evidence="1" id="KW-0560">Oxidoreductase</keyword>
<dbReference type="NCBIfam" id="TIGR03557">
    <property type="entry name" value="F420_G6P_family"/>
    <property type="match status" value="1"/>
</dbReference>
<dbReference type="InterPro" id="IPR050564">
    <property type="entry name" value="F420-G6PD/mer"/>
</dbReference>
<gene>
    <name evidence="3" type="ORF">SAMN05428983_4921</name>
</gene>
<dbReference type="RefSeq" id="WP_092735078.1">
    <property type="nucleotide sequence ID" value="NZ_CP033036.1"/>
</dbReference>
<evidence type="ECO:0000313" key="3">
    <source>
        <dbReference type="EMBL" id="SDK41973.1"/>
    </source>
</evidence>
<reference evidence="3 4" key="1">
    <citation type="submission" date="2016-10" db="EMBL/GenBank/DDBJ databases">
        <authorList>
            <person name="Varghese N."/>
            <person name="Submissions S."/>
        </authorList>
    </citation>
    <scope>NUCLEOTIDE SEQUENCE [LARGE SCALE GENOMIC DNA]</scope>
    <source>
        <strain evidence="3 4">PDC82</strain>
    </source>
</reference>
<dbReference type="NCBIfam" id="TIGR03885">
    <property type="entry name" value="flavin_revert"/>
    <property type="match status" value="1"/>
</dbReference>
<name>A0A7Z7BSD4_9HYPH</name>
<feature type="domain" description="Luciferase-like" evidence="2">
    <location>
        <begin position="8"/>
        <end position="293"/>
    </location>
</feature>
<dbReference type="AlphaFoldDB" id="A0A7Z7BSD4"/>
<evidence type="ECO:0000256" key="1">
    <source>
        <dbReference type="ARBA" id="ARBA00023002"/>
    </source>
</evidence>
<dbReference type="InterPro" id="IPR023907">
    <property type="entry name" value="Non-F420_Flavin_OxRdtase"/>
</dbReference>
<comment type="caution">
    <text evidence="3">The sequence shown here is derived from an EMBL/GenBank/DDBJ whole genome shotgun (WGS) entry which is preliminary data.</text>
</comment>
<dbReference type="EMBL" id="FNEW01000008">
    <property type="protein sequence ID" value="SDK41973.1"/>
    <property type="molecule type" value="Genomic_DNA"/>
</dbReference>
<dbReference type="InterPro" id="IPR019945">
    <property type="entry name" value="F420_G6P_DH-rel"/>
</dbReference>
<dbReference type="InterPro" id="IPR011251">
    <property type="entry name" value="Luciferase-like_dom"/>
</dbReference>
<dbReference type="CDD" id="cd01097">
    <property type="entry name" value="Tetrahydromethanopterin_reductase"/>
    <property type="match status" value="1"/>
</dbReference>
<dbReference type="Pfam" id="PF00296">
    <property type="entry name" value="Bac_luciferase"/>
    <property type="match status" value="1"/>
</dbReference>
<evidence type="ECO:0000313" key="4">
    <source>
        <dbReference type="Proteomes" id="UP000198917"/>
    </source>
</evidence>
<dbReference type="SUPFAM" id="SSF51679">
    <property type="entry name" value="Bacterial luciferase-like"/>
    <property type="match status" value="1"/>
</dbReference>
<protein>
    <submittedName>
        <fullName evidence="3">Probable non-F420 flavinoid oxidoreductase</fullName>
    </submittedName>
</protein>
<organism evidence="3 4">
    <name type="scientific">Agrobacterium fabrum</name>
    <dbReference type="NCBI Taxonomy" id="1176649"/>
    <lineage>
        <taxon>Bacteria</taxon>
        <taxon>Pseudomonadati</taxon>
        <taxon>Pseudomonadota</taxon>
        <taxon>Alphaproteobacteria</taxon>
        <taxon>Hyphomicrobiales</taxon>
        <taxon>Rhizobiaceae</taxon>
        <taxon>Rhizobium/Agrobacterium group</taxon>
        <taxon>Agrobacterium</taxon>
        <taxon>Agrobacterium tumefaciens complex</taxon>
    </lineage>
</organism>
<evidence type="ECO:0000259" key="2">
    <source>
        <dbReference type="Pfam" id="PF00296"/>
    </source>
</evidence>
<dbReference type="Proteomes" id="UP000198917">
    <property type="component" value="Unassembled WGS sequence"/>
</dbReference>